<keyword evidence="3" id="KW-1185">Reference proteome</keyword>
<accession>A0A395GI74</accession>
<organism evidence="2 3">
    <name type="scientific">Aspergillus ibericus CBS 121593</name>
    <dbReference type="NCBI Taxonomy" id="1448316"/>
    <lineage>
        <taxon>Eukaryota</taxon>
        <taxon>Fungi</taxon>
        <taxon>Dikarya</taxon>
        <taxon>Ascomycota</taxon>
        <taxon>Pezizomycotina</taxon>
        <taxon>Eurotiomycetes</taxon>
        <taxon>Eurotiomycetidae</taxon>
        <taxon>Eurotiales</taxon>
        <taxon>Aspergillaceae</taxon>
        <taxon>Aspergillus</taxon>
        <taxon>Aspergillus subgen. Circumdati</taxon>
    </lineage>
</organism>
<evidence type="ECO:0000313" key="3">
    <source>
        <dbReference type="Proteomes" id="UP000249402"/>
    </source>
</evidence>
<dbReference type="GeneID" id="37219771"/>
<sequence length="107" mass="11671">MGGFPVRLILLSIPWSSPDQARVGFGPPRVGQCVVDQIASPLHFTQGVAREVLQSRRKKVPGPIVCAPLRQPSMNSWNDRACQSNDSRPSPSLLPSPLAGKETMNQR</sequence>
<reference evidence="2 3" key="1">
    <citation type="submission" date="2018-02" db="EMBL/GenBank/DDBJ databases">
        <title>The genomes of Aspergillus section Nigri reveals drivers in fungal speciation.</title>
        <authorList>
            <consortium name="DOE Joint Genome Institute"/>
            <person name="Vesth T.C."/>
            <person name="Nybo J."/>
            <person name="Theobald S."/>
            <person name="Brandl J."/>
            <person name="Frisvad J.C."/>
            <person name="Nielsen K.F."/>
            <person name="Lyhne E.K."/>
            <person name="Kogle M.E."/>
            <person name="Kuo A."/>
            <person name="Riley R."/>
            <person name="Clum A."/>
            <person name="Nolan M."/>
            <person name="Lipzen A."/>
            <person name="Salamov A."/>
            <person name="Henrissat B."/>
            <person name="Wiebenga A."/>
            <person name="De vries R.P."/>
            <person name="Grigoriev I.V."/>
            <person name="Mortensen U.H."/>
            <person name="Andersen M.R."/>
            <person name="Baker S.E."/>
        </authorList>
    </citation>
    <scope>NUCLEOTIDE SEQUENCE [LARGE SCALE GENOMIC DNA]</scope>
    <source>
        <strain evidence="2 3">CBS 121593</strain>
    </source>
</reference>
<dbReference type="AlphaFoldDB" id="A0A395GI74"/>
<evidence type="ECO:0000313" key="2">
    <source>
        <dbReference type="EMBL" id="RAK95129.1"/>
    </source>
</evidence>
<protein>
    <submittedName>
        <fullName evidence="2">Uncharacterized protein</fullName>
    </submittedName>
</protein>
<feature type="compositionally biased region" description="Polar residues" evidence="1">
    <location>
        <begin position="72"/>
        <end position="88"/>
    </location>
</feature>
<gene>
    <name evidence="2" type="ORF">BO80DRAFT_278381</name>
</gene>
<feature type="compositionally biased region" description="Low complexity" evidence="1">
    <location>
        <begin position="89"/>
        <end position="98"/>
    </location>
</feature>
<evidence type="ECO:0000256" key="1">
    <source>
        <dbReference type="SAM" id="MobiDB-lite"/>
    </source>
</evidence>
<feature type="region of interest" description="Disordered" evidence="1">
    <location>
        <begin position="70"/>
        <end position="107"/>
    </location>
</feature>
<dbReference type="OrthoDB" id="10568535at2759"/>
<dbReference type="Proteomes" id="UP000249402">
    <property type="component" value="Unassembled WGS sequence"/>
</dbReference>
<dbReference type="RefSeq" id="XP_025569457.1">
    <property type="nucleotide sequence ID" value="XM_025714906.1"/>
</dbReference>
<dbReference type="EMBL" id="KZ824502">
    <property type="protein sequence ID" value="RAK95129.1"/>
    <property type="molecule type" value="Genomic_DNA"/>
</dbReference>
<dbReference type="VEuPathDB" id="FungiDB:BO80DRAFT_278381"/>
<proteinExistence type="predicted"/>
<name>A0A395GI74_9EURO</name>